<organism evidence="2 3">
    <name type="scientific">Tetrahymena thermophila (strain SB210)</name>
    <dbReference type="NCBI Taxonomy" id="312017"/>
    <lineage>
        <taxon>Eukaryota</taxon>
        <taxon>Sar</taxon>
        <taxon>Alveolata</taxon>
        <taxon>Ciliophora</taxon>
        <taxon>Intramacronucleata</taxon>
        <taxon>Oligohymenophorea</taxon>
        <taxon>Hymenostomatida</taxon>
        <taxon>Tetrahymenina</taxon>
        <taxon>Tetrahymenidae</taxon>
        <taxon>Tetrahymena</taxon>
    </lineage>
</organism>
<evidence type="ECO:0000256" key="1">
    <source>
        <dbReference type="SAM" id="Phobius"/>
    </source>
</evidence>
<dbReference type="GeneID" id="24437395"/>
<dbReference type="AlphaFoldDB" id="W7XCR5"/>
<proteinExistence type="predicted"/>
<keyword evidence="1" id="KW-0472">Membrane</keyword>
<name>W7XCR5_TETTS</name>
<evidence type="ECO:0000313" key="3">
    <source>
        <dbReference type="Proteomes" id="UP000009168"/>
    </source>
</evidence>
<keyword evidence="3" id="KW-1185">Reference proteome</keyword>
<keyword evidence="1" id="KW-1133">Transmembrane helix</keyword>
<reference evidence="2" key="1">
    <citation type="submission" date="2008-09" db="EMBL/GenBank/DDBJ databases">
        <authorList>
            <person name="Eisen J.A."/>
            <person name="Wu M."/>
            <person name="Wu D."/>
            <person name="Nierman W.C."/>
            <person name="Orias E."/>
            <person name="Delcher A.L."/>
            <person name="Salzberg S.L."/>
        </authorList>
    </citation>
    <scope>NUCLEOTIDE SEQUENCE</scope>
    <source>
        <strain evidence="2">SB210</strain>
    </source>
</reference>
<dbReference type="Proteomes" id="UP000009168">
    <property type="component" value="Unassembled WGS sequence"/>
</dbReference>
<feature type="transmembrane region" description="Helical" evidence="1">
    <location>
        <begin position="73"/>
        <end position="99"/>
    </location>
</feature>
<reference evidence="2" key="2">
    <citation type="submission" date="2014-02" db="EMBL/GenBank/DDBJ databases">
        <title>Annotation update of Tetrahymena thermophila SB210.</title>
        <authorList>
            <person name="Bidwell S."/>
            <person name="Michalis H.M."/>
            <person name="Zafar N."/>
            <person name="Joardar V."/>
            <person name="Miao W."/>
            <person name="Russ C."/>
            <person name="Eisen J."/>
            <person name="Wu M."/>
            <person name="Wu D."/>
            <person name="Nierman W."/>
            <person name="Orias E."/>
            <person name="Delcher A."/>
            <person name="Salzberg S."/>
            <person name="Coyne R."/>
        </authorList>
    </citation>
    <scope>NUCLEOTIDE SEQUENCE</scope>
    <source>
        <strain evidence="2">SB210</strain>
    </source>
</reference>
<dbReference type="KEGG" id="tet:TTHERM_000127229"/>
<keyword evidence="1 2" id="KW-0812">Transmembrane</keyword>
<dbReference type="RefSeq" id="XP_012653154.1">
    <property type="nucleotide sequence ID" value="XM_012797700.1"/>
</dbReference>
<evidence type="ECO:0000313" key="2">
    <source>
        <dbReference type="EMBL" id="EWS74333.1"/>
    </source>
</evidence>
<dbReference type="InParanoid" id="W7XCR5"/>
<dbReference type="EMBL" id="GG662699">
    <property type="protein sequence ID" value="EWS74333.1"/>
    <property type="molecule type" value="Genomic_DNA"/>
</dbReference>
<accession>W7XCR5</accession>
<gene>
    <name evidence="2" type="ORF">TTHERM_000127229</name>
</gene>
<sequence>MYLNEKYIELIVRKEEKGKLKIKQINQKILKMNEQRNEELKQLMFEVIEEDLTKKILIWKQQKQRINQDFVQCLMFVFIQIIYIIKYMNVCLFFCLFVLCRSININDYYLIFVLFFHSYNTGFKNM</sequence>
<protein>
    <submittedName>
        <fullName evidence="2">Transmembrane protein, putative</fullName>
    </submittedName>
</protein>